<dbReference type="SUPFAM" id="SSF57667">
    <property type="entry name" value="beta-beta-alpha zinc fingers"/>
    <property type="match status" value="4"/>
</dbReference>
<dbReference type="GeneID" id="112047128"/>
<dbReference type="FunFam" id="3.30.160.60:FF:000446">
    <property type="entry name" value="Zinc finger protein"/>
    <property type="match status" value="1"/>
</dbReference>
<evidence type="ECO:0000256" key="2">
    <source>
        <dbReference type="ARBA" id="ARBA00006991"/>
    </source>
</evidence>
<name>A0A6J1MW25_BICAN</name>
<dbReference type="Pfam" id="PF07776">
    <property type="entry name" value="zf-AD"/>
    <property type="match status" value="1"/>
</dbReference>
<evidence type="ECO:0000256" key="1">
    <source>
        <dbReference type="ARBA" id="ARBA00004123"/>
    </source>
</evidence>
<dbReference type="OrthoDB" id="8117402at2759"/>
<feature type="binding site" evidence="12">
    <location>
        <position position="59"/>
    </location>
    <ligand>
        <name>Zn(2+)</name>
        <dbReference type="ChEBI" id="CHEBI:29105"/>
    </ligand>
</feature>
<feature type="binding site" evidence="12">
    <location>
        <position position="62"/>
    </location>
    <ligand>
        <name>Zn(2+)</name>
        <dbReference type="ChEBI" id="CHEBI:29105"/>
    </ligand>
</feature>
<dbReference type="SMART" id="SM00355">
    <property type="entry name" value="ZnF_C2H2"/>
    <property type="match status" value="10"/>
</dbReference>
<dbReference type="KEGG" id="bany:112047128"/>
<evidence type="ECO:0000256" key="7">
    <source>
        <dbReference type="ARBA" id="ARBA00023015"/>
    </source>
</evidence>
<evidence type="ECO:0000256" key="8">
    <source>
        <dbReference type="ARBA" id="ARBA00023125"/>
    </source>
</evidence>
<keyword evidence="3 12" id="KW-0479">Metal-binding</keyword>
<comment type="subcellular location">
    <subcellularLocation>
        <location evidence="1">Nucleus</location>
    </subcellularLocation>
</comment>
<dbReference type="GO" id="GO:0005634">
    <property type="term" value="C:nucleus"/>
    <property type="evidence" value="ECO:0007669"/>
    <property type="project" value="UniProtKB-SubCell"/>
</dbReference>
<dbReference type="PROSITE" id="PS50157">
    <property type="entry name" value="ZINC_FINGER_C2H2_2"/>
    <property type="match status" value="7"/>
</dbReference>
<feature type="domain" description="C2H2-type" evidence="13">
    <location>
        <begin position="444"/>
        <end position="472"/>
    </location>
</feature>
<dbReference type="InterPro" id="IPR036236">
    <property type="entry name" value="Znf_C2H2_sf"/>
</dbReference>
<dbReference type="AlphaFoldDB" id="A0A6J1MW25"/>
<dbReference type="PROSITE" id="PS00028">
    <property type="entry name" value="ZINC_FINGER_C2H2_1"/>
    <property type="match status" value="8"/>
</dbReference>
<evidence type="ECO:0000256" key="12">
    <source>
        <dbReference type="PROSITE-ProRule" id="PRU01263"/>
    </source>
</evidence>
<evidence type="ECO:0000256" key="9">
    <source>
        <dbReference type="ARBA" id="ARBA00023163"/>
    </source>
</evidence>
<dbReference type="Proteomes" id="UP001652582">
    <property type="component" value="Chromosome 26"/>
</dbReference>
<feature type="binding site" evidence="12">
    <location>
        <position position="13"/>
    </location>
    <ligand>
        <name>Zn(2+)</name>
        <dbReference type="ChEBI" id="CHEBI:29105"/>
    </ligand>
</feature>
<keyword evidence="15" id="KW-1185">Reference proteome</keyword>
<keyword evidence="9" id="KW-0804">Transcription</keyword>
<evidence type="ECO:0000256" key="4">
    <source>
        <dbReference type="ARBA" id="ARBA00022737"/>
    </source>
</evidence>
<evidence type="ECO:0000259" key="14">
    <source>
        <dbReference type="PROSITE" id="PS51915"/>
    </source>
</evidence>
<evidence type="ECO:0000256" key="11">
    <source>
        <dbReference type="PROSITE-ProRule" id="PRU00042"/>
    </source>
</evidence>
<dbReference type="FunFam" id="3.30.160.60:FF:001480">
    <property type="entry name" value="Si:cabz01071911.3"/>
    <property type="match status" value="1"/>
</dbReference>
<dbReference type="Pfam" id="PF00096">
    <property type="entry name" value="zf-C2H2"/>
    <property type="match status" value="2"/>
</dbReference>
<evidence type="ECO:0000256" key="5">
    <source>
        <dbReference type="ARBA" id="ARBA00022771"/>
    </source>
</evidence>
<dbReference type="SMART" id="SM00868">
    <property type="entry name" value="zf-AD"/>
    <property type="match status" value="1"/>
</dbReference>
<comment type="similarity">
    <text evidence="2">Belongs to the krueppel C2H2-type zinc-finger protein family.</text>
</comment>
<keyword evidence="10" id="KW-0539">Nucleus</keyword>
<evidence type="ECO:0000313" key="16">
    <source>
        <dbReference type="RefSeq" id="XP_023939845.1"/>
    </source>
</evidence>
<dbReference type="Gene3D" id="3.30.160.60">
    <property type="entry name" value="Classic Zinc Finger"/>
    <property type="match status" value="6"/>
</dbReference>
<keyword evidence="4" id="KW-0677">Repeat</keyword>
<proteinExistence type="inferred from homology"/>
<feature type="domain" description="C2H2-type" evidence="13">
    <location>
        <begin position="357"/>
        <end position="380"/>
    </location>
</feature>
<feature type="domain" description="C2H2-type" evidence="13">
    <location>
        <begin position="529"/>
        <end position="556"/>
    </location>
</feature>
<evidence type="ECO:0000259" key="13">
    <source>
        <dbReference type="PROSITE" id="PS50157"/>
    </source>
</evidence>
<gene>
    <name evidence="16" type="primary">LOC112047128</name>
</gene>
<feature type="domain" description="ZAD" evidence="14">
    <location>
        <begin position="11"/>
        <end position="86"/>
    </location>
</feature>
<dbReference type="PROSITE" id="PS51915">
    <property type="entry name" value="ZAD"/>
    <property type="match status" value="1"/>
</dbReference>
<dbReference type="RefSeq" id="XP_023939845.1">
    <property type="nucleotide sequence ID" value="XM_024084077.2"/>
</dbReference>
<feature type="domain" description="C2H2-type" evidence="13">
    <location>
        <begin position="473"/>
        <end position="500"/>
    </location>
</feature>
<protein>
    <submittedName>
        <fullName evidence="16">Zinc finger protein 772</fullName>
    </submittedName>
</protein>
<evidence type="ECO:0000256" key="3">
    <source>
        <dbReference type="ARBA" id="ARBA00022723"/>
    </source>
</evidence>
<accession>A0A6J1MW25</accession>
<sequence length="560" mass="65351">MESNIVNASYGKCRFCSSTGHHRDLMKEYNSNGRREVYYELFQECFNLYLCATRCSLICSSCVQSLQEASSFRSMVVEAESLMMNTLDEKERIFVNFRQTPKPTEIDVKPENLATVKLEQSDELDSITYECDDASEALSDYEAVEGEEALLQRFSADMLAPLPTAVMLKNSSFFQQLELLKDEIIPAKSIKNLIEQSPRKSPKIFYITEKLAHSNNVSTILEHSNVTAFKMKKKPGYQCYYCSRICDTFEKLHQHQLEENCRRNIKNLLNKLPAESLIVYVYITDVKCTICDSFVANLNELKTHLSRIHKKKFYSQFGDRVIPFKFTKNQYECVNCGGHYETFGAIERHMNVHFRNYVCDQCGAGYVTKSRLKTHVKCSHFKGNFPCDKCKKTFTTMFKYKSHVDVVHNMVKKHKCPYCLERFADYHHRQKHMVDSHGDTPLRYKCNVCDNLFKRRYALSCHMKRRHLELKDIKCTLCSYNCYTSAELKAHMVKHNGERTYECVVCKKSYARKRTLKEHMRIHNNDRRYVCVVCGHAFVQKCSLKGHMKAHHSDHLDNES</sequence>
<evidence type="ECO:0000313" key="15">
    <source>
        <dbReference type="Proteomes" id="UP001652582"/>
    </source>
</evidence>
<evidence type="ECO:0000256" key="6">
    <source>
        <dbReference type="ARBA" id="ARBA00022833"/>
    </source>
</evidence>
<dbReference type="GO" id="GO:0008270">
    <property type="term" value="F:zinc ion binding"/>
    <property type="evidence" value="ECO:0007669"/>
    <property type="project" value="UniProtKB-UniRule"/>
</dbReference>
<feature type="domain" description="C2H2-type" evidence="13">
    <location>
        <begin position="501"/>
        <end position="528"/>
    </location>
</feature>
<keyword evidence="5 11" id="KW-0863">Zinc-finger</keyword>
<feature type="binding site" evidence="12">
    <location>
        <position position="16"/>
    </location>
    <ligand>
        <name>Zn(2+)</name>
        <dbReference type="ChEBI" id="CHEBI:29105"/>
    </ligand>
</feature>
<keyword evidence="8" id="KW-0238">DNA-binding</keyword>
<dbReference type="InterPro" id="IPR012934">
    <property type="entry name" value="Znf_AD"/>
</dbReference>
<keyword evidence="7" id="KW-0805">Transcription regulation</keyword>
<dbReference type="InterPro" id="IPR013087">
    <property type="entry name" value="Znf_C2H2_type"/>
</dbReference>
<reference evidence="16" key="1">
    <citation type="submission" date="2025-08" db="UniProtKB">
        <authorList>
            <consortium name="RefSeq"/>
        </authorList>
    </citation>
    <scope>IDENTIFICATION</scope>
</reference>
<keyword evidence="6 12" id="KW-0862">Zinc</keyword>
<dbReference type="PANTHER" id="PTHR24379:SF121">
    <property type="entry name" value="C2H2-TYPE DOMAIN-CONTAINING PROTEIN"/>
    <property type="match status" value="1"/>
</dbReference>
<organism evidence="15 16">
    <name type="scientific">Bicyclus anynana</name>
    <name type="common">Squinting bush brown butterfly</name>
    <dbReference type="NCBI Taxonomy" id="110368"/>
    <lineage>
        <taxon>Eukaryota</taxon>
        <taxon>Metazoa</taxon>
        <taxon>Ecdysozoa</taxon>
        <taxon>Arthropoda</taxon>
        <taxon>Hexapoda</taxon>
        <taxon>Insecta</taxon>
        <taxon>Pterygota</taxon>
        <taxon>Neoptera</taxon>
        <taxon>Endopterygota</taxon>
        <taxon>Lepidoptera</taxon>
        <taxon>Glossata</taxon>
        <taxon>Ditrysia</taxon>
        <taxon>Papilionoidea</taxon>
        <taxon>Nymphalidae</taxon>
        <taxon>Satyrinae</taxon>
        <taxon>Satyrini</taxon>
        <taxon>Mycalesina</taxon>
        <taxon>Bicyclus</taxon>
    </lineage>
</organism>
<dbReference type="PANTHER" id="PTHR24379">
    <property type="entry name" value="KRAB AND ZINC FINGER DOMAIN-CONTAINING"/>
    <property type="match status" value="1"/>
</dbReference>
<feature type="domain" description="C2H2-type" evidence="13">
    <location>
        <begin position="385"/>
        <end position="413"/>
    </location>
</feature>
<evidence type="ECO:0000256" key="10">
    <source>
        <dbReference type="ARBA" id="ARBA00023242"/>
    </source>
</evidence>
<dbReference type="GO" id="GO:0003677">
    <property type="term" value="F:DNA binding"/>
    <property type="evidence" value="ECO:0007669"/>
    <property type="project" value="UniProtKB-KW"/>
</dbReference>
<feature type="domain" description="C2H2-type" evidence="13">
    <location>
        <begin position="331"/>
        <end position="353"/>
    </location>
</feature>